<dbReference type="SUPFAM" id="SSF141371">
    <property type="entry name" value="PilZ domain-like"/>
    <property type="match status" value="1"/>
</dbReference>
<evidence type="ECO:0000259" key="1">
    <source>
        <dbReference type="Pfam" id="PF07238"/>
    </source>
</evidence>
<proteinExistence type="predicted"/>
<reference evidence="2" key="1">
    <citation type="journal article" date="2022" name="bioRxiv">
        <title>Thiovibrio frasassiensisgen. nov., sp. nov., an autotrophic, elemental sulfur disproportionating bacterium isolated from sulfidic karst sediment, and proposal of Thiovibrionaceae fam. nov.</title>
        <authorList>
            <person name="Aronson H."/>
            <person name="Thomas C."/>
            <person name="Bhattacharyya M."/>
            <person name="Eckstein S."/>
            <person name="Jensen S."/>
            <person name="Barco R."/>
            <person name="Macalady J."/>
            <person name="Amend J."/>
        </authorList>
    </citation>
    <scope>NUCLEOTIDE SEQUENCE</scope>
    <source>
        <strain evidence="2">RS19-109</strain>
    </source>
</reference>
<dbReference type="Pfam" id="PF07238">
    <property type="entry name" value="PilZ"/>
    <property type="match status" value="1"/>
</dbReference>
<protein>
    <submittedName>
        <fullName evidence="2">PilZ domain-containing protein</fullName>
    </submittedName>
</protein>
<dbReference type="GO" id="GO:0035438">
    <property type="term" value="F:cyclic-di-GMP binding"/>
    <property type="evidence" value="ECO:0007669"/>
    <property type="project" value="InterPro"/>
</dbReference>
<dbReference type="InterPro" id="IPR009875">
    <property type="entry name" value="PilZ_domain"/>
</dbReference>
<gene>
    <name evidence="2" type="ORF">OLX77_03445</name>
</gene>
<dbReference type="AlphaFoldDB" id="A0A9X4MGR2"/>
<comment type="caution">
    <text evidence="2">The sequence shown here is derived from an EMBL/GenBank/DDBJ whole genome shotgun (WGS) entry which is preliminary data.</text>
</comment>
<name>A0A9X4MGR2_9BACT</name>
<feature type="domain" description="PilZ" evidence="1">
    <location>
        <begin position="104"/>
        <end position="221"/>
    </location>
</feature>
<dbReference type="RefSeq" id="WP_307632188.1">
    <property type="nucleotide sequence ID" value="NZ_JAPHEH010000001.1"/>
</dbReference>
<evidence type="ECO:0000313" key="3">
    <source>
        <dbReference type="Proteomes" id="UP001154240"/>
    </source>
</evidence>
<dbReference type="EMBL" id="JAPHEH010000001">
    <property type="protein sequence ID" value="MDG4475213.1"/>
    <property type="molecule type" value="Genomic_DNA"/>
</dbReference>
<reference evidence="2" key="2">
    <citation type="submission" date="2022-10" db="EMBL/GenBank/DDBJ databases">
        <authorList>
            <person name="Aronson H.S."/>
        </authorList>
    </citation>
    <scope>NUCLEOTIDE SEQUENCE</scope>
    <source>
        <strain evidence="2">RS19-109</strain>
    </source>
</reference>
<organism evidence="2 3">
    <name type="scientific">Thiovibrio frasassiensis</name>
    <dbReference type="NCBI Taxonomy" id="2984131"/>
    <lineage>
        <taxon>Bacteria</taxon>
        <taxon>Pseudomonadati</taxon>
        <taxon>Thermodesulfobacteriota</taxon>
        <taxon>Desulfobulbia</taxon>
        <taxon>Desulfobulbales</taxon>
        <taxon>Thiovibrionaceae</taxon>
        <taxon>Thiovibrio</taxon>
    </lineage>
</organism>
<dbReference type="Proteomes" id="UP001154240">
    <property type="component" value="Unassembled WGS sequence"/>
</dbReference>
<keyword evidence="3" id="KW-1185">Reference proteome</keyword>
<evidence type="ECO:0000313" key="2">
    <source>
        <dbReference type="EMBL" id="MDG4475213.1"/>
    </source>
</evidence>
<accession>A0A9X4MGR2</accession>
<sequence>MEESEVEIVRDAGAVGRVFEQMLERRKTLSIVQHGHRSDAWVVKVSSARLILAKRDKGSKFTTEEVEFQFRDVLGRNIVGKSRIFRLKDDYLELALPAEISIIQRRHAYRVVPTAESMAIFLTASKWLLAGRIDDLSSNGVLVRLPQATPVVVPSDIKAVSLQLNHAVPADEYGAPARVESQLVRLETATIARKADNGTTKFASYGIHFIPPSAGERQLAQMILMFERAARQKGLSA</sequence>